<accession>A0ABQ3TVP9</accession>
<protein>
    <recommendedName>
        <fullName evidence="2">AB hydrolase-1 domain-containing protein</fullName>
    </recommendedName>
</protein>
<comment type="caution">
    <text evidence="3">The sequence shown here is derived from an EMBL/GenBank/DDBJ whole genome shotgun (WGS) entry which is preliminary data.</text>
</comment>
<dbReference type="SUPFAM" id="SSF53474">
    <property type="entry name" value="alpha/beta-Hydrolases"/>
    <property type="match status" value="1"/>
</dbReference>
<dbReference type="InterPro" id="IPR029058">
    <property type="entry name" value="AB_hydrolase_fold"/>
</dbReference>
<evidence type="ECO:0000259" key="2">
    <source>
        <dbReference type="Pfam" id="PF12697"/>
    </source>
</evidence>
<dbReference type="PANTHER" id="PTHR43689">
    <property type="entry name" value="HYDROLASE"/>
    <property type="match status" value="1"/>
</dbReference>
<dbReference type="Pfam" id="PF12697">
    <property type="entry name" value="Abhydrolase_6"/>
    <property type="match status" value="1"/>
</dbReference>
<name>A0ABQ3TVP9_STRHY</name>
<evidence type="ECO:0000313" key="4">
    <source>
        <dbReference type="Proteomes" id="UP001054854"/>
    </source>
</evidence>
<dbReference type="Gene3D" id="3.40.50.1820">
    <property type="entry name" value="alpha/beta hydrolase"/>
    <property type="match status" value="1"/>
</dbReference>
<dbReference type="InterPro" id="IPR000073">
    <property type="entry name" value="AB_hydrolase_1"/>
</dbReference>
<feature type="compositionally biased region" description="Low complexity" evidence="1">
    <location>
        <begin position="39"/>
        <end position="51"/>
    </location>
</feature>
<gene>
    <name evidence="3" type="ORF">TPA0910_18020</name>
</gene>
<proteinExistence type="predicted"/>
<feature type="domain" description="AB hydrolase-1" evidence="2">
    <location>
        <begin position="93"/>
        <end position="326"/>
    </location>
</feature>
<dbReference type="PANTHER" id="PTHR43689:SF8">
    <property type="entry name" value="ALPHA_BETA-HYDROLASES SUPERFAMILY PROTEIN"/>
    <property type="match status" value="1"/>
</dbReference>
<sequence length="354" mass="37792">MSTGDRLVQAPAQEPAEGSAGGVVRGPVEGSAPGVVREPVQGPGLAQGPGPARGPAPERPQQERGAAVSARGGKESPVVVTRRAPGDPGRGRVLFLHGLSNSSTVWDACVEQGRRSGGPELWAADLPWRGRSVARWSARGDLVPYLGDALRAVPGGAGVVVAHSMGANVLMEFLGRRIEAGRDPFTEFGVRGMVLVAPFYRRTAEEFDWASLAHSVDTMAPLIAEGIRVHAGDRVPAATRRHLAERIRDWVGPYGWMRFFEIYLRTPALRLGRFTVPCLVLAGADDFAAPPAEGRALADALPDAEFRLLPGCGHFLMIERARQFAALLDRFVSTCSAARPNGGPGPGFPWEHDR</sequence>
<evidence type="ECO:0000313" key="3">
    <source>
        <dbReference type="EMBL" id="GHJ27369.1"/>
    </source>
</evidence>
<dbReference type="Proteomes" id="UP001054854">
    <property type="component" value="Unassembled WGS sequence"/>
</dbReference>
<dbReference type="EMBL" id="BNEK01000003">
    <property type="protein sequence ID" value="GHJ27369.1"/>
    <property type="molecule type" value="Genomic_DNA"/>
</dbReference>
<keyword evidence="4" id="KW-1185">Reference proteome</keyword>
<organism evidence="3 4">
    <name type="scientific">Streptomyces hygroscopicus</name>
    <dbReference type="NCBI Taxonomy" id="1912"/>
    <lineage>
        <taxon>Bacteria</taxon>
        <taxon>Bacillati</taxon>
        <taxon>Actinomycetota</taxon>
        <taxon>Actinomycetes</taxon>
        <taxon>Kitasatosporales</taxon>
        <taxon>Streptomycetaceae</taxon>
        <taxon>Streptomyces</taxon>
        <taxon>Streptomyces violaceusniger group</taxon>
    </lineage>
</organism>
<feature type="region of interest" description="Disordered" evidence="1">
    <location>
        <begin position="1"/>
        <end position="87"/>
    </location>
</feature>
<reference evidence="3" key="1">
    <citation type="submission" date="2024-05" db="EMBL/GenBank/DDBJ databases">
        <title>Whole genome shotgun sequence of Streptomyces hygroscopicus NBRC 113678.</title>
        <authorList>
            <person name="Komaki H."/>
            <person name="Tamura T."/>
        </authorList>
    </citation>
    <scope>NUCLEOTIDE SEQUENCE</scope>
    <source>
        <strain evidence="3">N11-34</strain>
    </source>
</reference>
<evidence type="ECO:0000256" key="1">
    <source>
        <dbReference type="SAM" id="MobiDB-lite"/>
    </source>
</evidence>